<proteinExistence type="predicted"/>
<dbReference type="SUPFAM" id="SSF103025">
    <property type="entry name" value="Folate-binding domain"/>
    <property type="match status" value="1"/>
</dbReference>
<comment type="caution">
    <text evidence="2">The sequence shown here is derived from an EMBL/GenBank/DDBJ whole genome shotgun (WGS) entry which is preliminary data.</text>
</comment>
<dbReference type="AlphaFoldDB" id="A0A086PG03"/>
<protein>
    <submittedName>
        <fullName evidence="2">Aminomethyltransferase</fullName>
    </submittedName>
</protein>
<feature type="domain" description="GCVT N-terminal" evidence="1">
    <location>
        <begin position="49"/>
        <end position="172"/>
    </location>
</feature>
<gene>
    <name evidence="2" type="ORF">TGVAND_438740</name>
</gene>
<name>A0A086PG03_TOXGO</name>
<accession>A0A086PG03</accession>
<dbReference type="PANTHER" id="PTHR43757">
    <property type="entry name" value="AMINOMETHYLTRANSFERASE"/>
    <property type="match status" value="1"/>
</dbReference>
<dbReference type="GO" id="GO:0005739">
    <property type="term" value="C:mitochondrion"/>
    <property type="evidence" value="ECO:0007669"/>
    <property type="project" value="TreeGrafter"/>
</dbReference>
<keyword evidence="2" id="KW-0489">Methyltransferase</keyword>
<organism evidence="2 3">
    <name type="scientific">Toxoplasma gondii VAND</name>
    <dbReference type="NCBI Taxonomy" id="933077"/>
    <lineage>
        <taxon>Eukaryota</taxon>
        <taxon>Sar</taxon>
        <taxon>Alveolata</taxon>
        <taxon>Apicomplexa</taxon>
        <taxon>Conoidasida</taxon>
        <taxon>Coccidia</taxon>
        <taxon>Eucoccidiorida</taxon>
        <taxon>Eimeriorina</taxon>
        <taxon>Sarcocystidae</taxon>
        <taxon>Toxoplasma</taxon>
    </lineage>
</organism>
<evidence type="ECO:0000313" key="3">
    <source>
        <dbReference type="Proteomes" id="UP000028840"/>
    </source>
</evidence>
<evidence type="ECO:0000313" key="2">
    <source>
        <dbReference type="EMBL" id="KFG99284.1"/>
    </source>
</evidence>
<dbReference type="VEuPathDB" id="ToxoDB:TGVAND_438740"/>
<reference evidence="2 3" key="2">
    <citation type="journal article" date="2015" name="Eukaryot. Cell">
        <title>Genetic mapping reveals that sinefungin resistance in Toxoplasma gondii is controlled by a putative amino acid transporter locus that can be used as a negative selectable marker.</title>
        <authorList>
            <person name="Behnke M.S."/>
            <person name="Khan A."/>
            <person name="Sibley L.D."/>
        </authorList>
    </citation>
    <scope>NUCLEOTIDE SEQUENCE [LARGE SCALE GENOMIC DNA]</scope>
    <source>
        <strain evidence="2 3">VAND</strain>
    </source>
</reference>
<evidence type="ECO:0000259" key="1">
    <source>
        <dbReference type="Pfam" id="PF01571"/>
    </source>
</evidence>
<dbReference type="InterPro" id="IPR028896">
    <property type="entry name" value="GcvT/YgfZ/DmdA"/>
</dbReference>
<dbReference type="Pfam" id="PF01571">
    <property type="entry name" value="GCV_T"/>
    <property type="match status" value="1"/>
</dbReference>
<keyword evidence="2" id="KW-0808">Transferase</keyword>
<dbReference type="InterPro" id="IPR006222">
    <property type="entry name" value="GCVT_N"/>
</dbReference>
<reference evidence="2 3" key="1">
    <citation type="submission" date="2014-08" db="EMBL/GenBank/DDBJ databases">
        <authorList>
            <person name="Sibley D."/>
            <person name="Venepally P."/>
            <person name="Karamycheva S."/>
            <person name="Hadjithomas M."/>
            <person name="Khan A."/>
            <person name="Brunk B."/>
            <person name="Roos D."/>
            <person name="Caler E."/>
            <person name="Lorenzi H."/>
        </authorList>
    </citation>
    <scope>NUCLEOTIDE SEQUENCE [LARGE SCALE GENOMIC DNA]</scope>
    <source>
        <strain evidence="2 3">VAND</strain>
    </source>
</reference>
<dbReference type="PANTHER" id="PTHR43757:SF2">
    <property type="entry name" value="AMINOMETHYLTRANSFERASE, MITOCHONDRIAL"/>
    <property type="match status" value="1"/>
</dbReference>
<dbReference type="InterPro" id="IPR027266">
    <property type="entry name" value="TrmE/GcvT-like"/>
</dbReference>
<dbReference type="Proteomes" id="UP000028840">
    <property type="component" value="Unassembled WGS sequence"/>
</dbReference>
<sequence length="178" mass="19445">MLCQPLLHVSWPLFWTFLECDKFFDSLSSSASAFSPGALLCFSGLLETESRFTLFTNEQGGIEDDVIVAVHRDFLLIIGNACNKSKILSRLDAEAAEARGRGQAVTVEAVEDYTLLSVQGPQAMDVMSQAVNLSNADLIRMPFMSSYLCSVEGVACVLTRCGFSGEDGFEVRGKVRKL</sequence>
<dbReference type="EMBL" id="AEYJ02001932">
    <property type="protein sequence ID" value="KFG99284.1"/>
    <property type="molecule type" value="Genomic_DNA"/>
</dbReference>
<dbReference type="GO" id="GO:0008168">
    <property type="term" value="F:methyltransferase activity"/>
    <property type="evidence" value="ECO:0007669"/>
    <property type="project" value="UniProtKB-KW"/>
</dbReference>
<dbReference type="GO" id="GO:0032259">
    <property type="term" value="P:methylation"/>
    <property type="evidence" value="ECO:0007669"/>
    <property type="project" value="UniProtKB-KW"/>
</dbReference>
<dbReference type="Gene3D" id="3.30.1360.120">
    <property type="entry name" value="Probable tRNA modification gtpase trme, domain 1"/>
    <property type="match status" value="1"/>
</dbReference>